<dbReference type="AlphaFoldDB" id="A0A1I5SRG1"/>
<organism evidence="1 2">
    <name type="scientific">Amycolatopsis arida</name>
    <dbReference type="NCBI Taxonomy" id="587909"/>
    <lineage>
        <taxon>Bacteria</taxon>
        <taxon>Bacillati</taxon>
        <taxon>Actinomycetota</taxon>
        <taxon>Actinomycetes</taxon>
        <taxon>Pseudonocardiales</taxon>
        <taxon>Pseudonocardiaceae</taxon>
        <taxon>Amycolatopsis</taxon>
    </lineage>
</organism>
<dbReference type="OrthoDB" id="3692627at2"/>
<evidence type="ECO:0000313" key="2">
    <source>
        <dbReference type="Proteomes" id="UP000198727"/>
    </source>
</evidence>
<dbReference type="InterPro" id="IPR025680">
    <property type="entry name" value="DddI"/>
</dbReference>
<keyword evidence="2" id="KW-1185">Reference proteome</keyword>
<reference evidence="2" key="1">
    <citation type="submission" date="2016-10" db="EMBL/GenBank/DDBJ databases">
        <authorList>
            <person name="Varghese N."/>
            <person name="Submissions S."/>
        </authorList>
    </citation>
    <scope>NUCLEOTIDE SEQUENCE [LARGE SCALE GENOMIC DNA]</scope>
    <source>
        <strain evidence="2">CGMCC 4.5579</strain>
    </source>
</reference>
<dbReference type="Pfam" id="PF14430">
    <property type="entry name" value="Imm1"/>
    <property type="match status" value="1"/>
</dbReference>
<dbReference type="Proteomes" id="UP000198727">
    <property type="component" value="Unassembled WGS sequence"/>
</dbReference>
<sequence length="134" mass="14627">MTWTAYVSVYIEGSNRGQAVPLVIDEDVDRLIALLRRPEERDGSIQSEDATSVLDVQVEGDYGYLLFSGEDAHVVSIGDPVSPEAESEAGFPAGAGVPLDTFRKALHQFLATNGQRPTVVEWRDPLDRTDDAAH</sequence>
<accession>A0A1I5SRG1</accession>
<proteinExistence type="predicted"/>
<evidence type="ECO:0000313" key="1">
    <source>
        <dbReference type="EMBL" id="SFP73258.1"/>
    </source>
</evidence>
<dbReference type="EMBL" id="FOWW01000003">
    <property type="protein sequence ID" value="SFP73258.1"/>
    <property type="molecule type" value="Genomic_DNA"/>
</dbReference>
<dbReference type="RefSeq" id="WP_092529904.1">
    <property type="nucleotide sequence ID" value="NZ_FOWW01000003.1"/>
</dbReference>
<dbReference type="STRING" id="587909.SAMN05421810_103243"/>
<name>A0A1I5SRG1_9PSEU</name>
<protein>
    <submittedName>
        <fullName evidence="1">Immunity protein Imm1</fullName>
    </submittedName>
</protein>
<gene>
    <name evidence="1" type="ORF">SAMN05421810_103243</name>
</gene>